<proteinExistence type="predicted"/>
<sequence>MAALFSGGLIFDGNELLENHAVLVDDGIISKCAPTSEFVGCDAVLVDTTGNTLLPGLFDCHVHLVFSGSADPFQELTKLSAGGVTIKAFENAQANLLGGITSVRDCGGKDYLEFAVRDSCNAGKTLGPTIAAAGRLICMTGGHGNNIGRVADGVDDVVRAVREQIHAGSDLIKIMATGGVMTPGVNPEDAHYTAEEMVAGISEGHRFHKRCASHAQGRDGILNAVRGGIDSIEHGIFLDEVCIEEMINRNTYLVPTLAAINNILKHAGSGIPDYIVEKCERISEAHRNSIQQFYSAGGRIAMGTDAGTPFNLHGHNALELRYMVDVGMTTIDALRAATSVASDLCDLGHRGRIAEGSVADLLVVVGNPVEDIDQVAVQSNHLGVMKGGRAVSGFSSVPDLDRARLI</sequence>
<dbReference type="CDD" id="cd01299">
    <property type="entry name" value="Met_dep_hydrolase_A"/>
    <property type="match status" value="1"/>
</dbReference>
<name>A0A382CB16_9ZZZZ</name>
<dbReference type="InterPro" id="IPR011059">
    <property type="entry name" value="Metal-dep_hydrolase_composite"/>
</dbReference>
<dbReference type="InterPro" id="IPR051781">
    <property type="entry name" value="Metallo-dep_Hydrolase"/>
</dbReference>
<dbReference type="SUPFAM" id="SSF51338">
    <property type="entry name" value="Composite domain of metallo-dependent hydrolases"/>
    <property type="match status" value="1"/>
</dbReference>
<dbReference type="InterPro" id="IPR032466">
    <property type="entry name" value="Metal_Hydrolase"/>
</dbReference>
<dbReference type="Gene3D" id="3.20.20.140">
    <property type="entry name" value="Metal-dependent hydrolases"/>
    <property type="match status" value="1"/>
</dbReference>
<gene>
    <name evidence="2" type="ORF">METZ01_LOCUS175948</name>
</gene>
<dbReference type="AlphaFoldDB" id="A0A382CB16"/>
<reference evidence="2" key="1">
    <citation type="submission" date="2018-05" db="EMBL/GenBank/DDBJ databases">
        <authorList>
            <person name="Lanie J.A."/>
            <person name="Ng W.-L."/>
            <person name="Kazmierczak K.M."/>
            <person name="Andrzejewski T.M."/>
            <person name="Davidsen T.M."/>
            <person name="Wayne K.J."/>
            <person name="Tettelin H."/>
            <person name="Glass J.I."/>
            <person name="Rusch D."/>
            <person name="Podicherti R."/>
            <person name="Tsui H.-C.T."/>
            <person name="Winkler M.E."/>
        </authorList>
    </citation>
    <scope>NUCLEOTIDE SEQUENCE</scope>
</reference>
<protein>
    <recommendedName>
        <fullName evidence="1">Amidohydrolase-related domain-containing protein</fullName>
    </recommendedName>
</protein>
<dbReference type="PANTHER" id="PTHR43135">
    <property type="entry name" value="ALPHA-D-RIBOSE 1-METHYLPHOSPHONATE 5-TRIPHOSPHATE DIPHOSPHATASE"/>
    <property type="match status" value="1"/>
</dbReference>
<dbReference type="InterPro" id="IPR057744">
    <property type="entry name" value="OTAase-like"/>
</dbReference>
<dbReference type="PANTHER" id="PTHR43135:SF3">
    <property type="entry name" value="ALPHA-D-RIBOSE 1-METHYLPHOSPHONATE 5-TRIPHOSPHATE DIPHOSPHATASE"/>
    <property type="match status" value="1"/>
</dbReference>
<dbReference type="EMBL" id="UINC01033581">
    <property type="protein sequence ID" value="SVB23094.1"/>
    <property type="molecule type" value="Genomic_DNA"/>
</dbReference>
<dbReference type="GO" id="GO:0016810">
    <property type="term" value="F:hydrolase activity, acting on carbon-nitrogen (but not peptide) bonds"/>
    <property type="evidence" value="ECO:0007669"/>
    <property type="project" value="InterPro"/>
</dbReference>
<dbReference type="InterPro" id="IPR006680">
    <property type="entry name" value="Amidohydro-rel"/>
</dbReference>
<feature type="domain" description="Amidohydrolase-related" evidence="1">
    <location>
        <begin position="52"/>
        <end position="391"/>
    </location>
</feature>
<evidence type="ECO:0000313" key="2">
    <source>
        <dbReference type="EMBL" id="SVB23094.1"/>
    </source>
</evidence>
<accession>A0A382CB16</accession>
<dbReference type="Gene3D" id="2.30.40.10">
    <property type="entry name" value="Urease, subunit C, domain 1"/>
    <property type="match status" value="1"/>
</dbReference>
<dbReference type="Pfam" id="PF01979">
    <property type="entry name" value="Amidohydro_1"/>
    <property type="match status" value="1"/>
</dbReference>
<evidence type="ECO:0000259" key="1">
    <source>
        <dbReference type="Pfam" id="PF01979"/>
    </source>
</evidence>
<organism evidence="2">
    <name type="scientific">marine metagenome</name>
    <dbReference type="NCBI Taxonomy" id="408172"/>
    <lineage>
        <taxon>unclassified sequences</taxon>
        <taxon>metagenomes</taxon>
        <taxon>ecological metagenomes</taxon>
    </lineage>
</organism>
<dbReference type="SUPFAM" id="SSF51556">
    <property type="entry name" value="Metallo-dependent hydrolases"/>
    <property type="match status" value="1"/>
</dbReference>